<gene>
    <name evidence="2" type="ORF">BT96DRAFT_921563</name>
</gene>
<dbReference type="AlphaFoldDB" id="A0A6A4HIK8"/>
<proteinExistence type="predicted"/>
<feature type="compositionally biased region" description="Basic and acidic residues" evidence="1">
    <location>
        <begin position="1"/>
        <end position="18"/>
    </location>
</feature>
<sequence>MPPKRKADSENTETDTKKNKTSTPRLKKSKRVEWNRTWSEDKLEGEWAQKCIERWCLLPPYDTRIPEKNWKKYYQERTALDAVNTVDSTASKPIVSEELDQDTFKILRRASANVAKVIYGAVSEEDSESTTIARTIRGSLYYTGLWGNDEEGGGNNPRTVNSKTRLYSPFGLGTSLDIVYDYHYRCFRANERWSTLYVCARHSDECNTKEPLKSIAVFKDDRGRQKPEEGTVKVINMVRSFPCLFSVHLNGSKITGTTAKNLEEFEETLFGGSGWLSPLKIFQLVAYAGTVGHYHEALGGSLLNKGGLEKFKLFKDEHDAKELGTAEAKILADAEGKLGDKGDDKEEGEICVPQRLLLLAKQTE</sequence>
<accession>A0A6A4HIK8</accession>
<name>A0A6A4HIK8_9AGAR</name>
<evidence type="ECO:0000256" key="1">
    <source>
        <dbReference type="SAM" id="MobiDB-lite"/>
    </source>
</evidence>
<organism evidence="2 3">
    <name type="scientific">Gymnopus androsaceus JB14</name>
    <dbReference type="NCBI Taxonomy" id="1447944"/>
    <lineage>
        <taxon>Eukaryota</taxon>
        <taxon>Fungi</taxon>
        <taxon>Dikarya</taxon>
        <taxon>Basidiomycota</taxon>
        <taxon>Agaricomycotina</taxon>
        <taxon>Agaricomycetes</taxon>
        <taxon>Agaricomycetidae</taxon>
        <taxon>Agaricales</taxon>
        <taxon>Marasmiineae</taxon>
        <taxon>Omphalotaceae</taxon>
        <taxon>Gymnopus</taxon>
    </lineage>
</organism>
<keyword evidence="3" id="KW-1185">Reference proteome</keyword>
<dbReference type="OrthoDB" id="3206072at2759"/>
<dbReference type="EMBL" id="ML769498">
    <property type="protein sequence ID" value="KAE9397371.1"/>
    <property type="molecule type" value="Genomic_DNA"/>
</dbReference>
<protein>
    <submittedName>
        <fullName evidence="2">Uncharacterized protein</fullName>
    </submittedName>
</protein>
<evidence type="ECO:0000313" key="2">
    <source>
        <dbReference type="EMBL" id="KAE9397371.1"/>
    </source>
</evidence>
<reference evidence="2" key="1">
    <citation type="journal article" date="2019" name="Environ. Microbiol.">
        <title>Fungal ecological strategies reflected in gene transcription - a case study of two litter decomposers.</title>
        <authorList>
            <person name="Barbi F."/>
            <person name="Kohler A."/>
            <person name="Barry K."/>
            <person name="Baskaran P."/>
            <person name="Daum C."/>
            <person name="Fauchery L."/>
            <person name="Ihrmark K."/>
            <person name="Kuo A."/>
            <person name="LaButti K."/>
            <person name="Lipzen A."/>
            <person name="Morin E."/>
            <person name="Grigoriev I.V."/>
            <person name="Henrissat B."/>
            <person name="Lindahl B."/>
            <person name="Martin F."/>
        </authorList>
    </citation>
    <scope>NUCLEOTIDE SEQUENCE</scope>
    <source>
        <strain evidence="2">JB14</strain>
    </source>
</reference>
<evidence type="ECO:0000313" key="3">
    <source>
        <dbReference type="Proteomes" id="UP000799118"/>
    </source>
</evidence>
<feature type="region of interest" description="Disordered" evidence="1">
    <location>
        <begin position="1"/>
        <end position="31"/>
    </location>
</feature>
<dbReference type="Proteomes" id="UP000799118">
    <property type="component" value="Unassembled WGS sequence"/>
</dbReference>